<gene>
    <name evidence="2" type="primary">Acey_s0003.g1587</name>
    <name evidence="2" type="ORF">Y032_0003g1587</name>
</gene>
<protein>
    <submittedName>
        <fullName evidence="2">Uncharacterized protein</fullName>
    </submittedName>
</protein>
<dbReference type="EMBL" id="JARK01001339">
    <property type="protein sequence ID" value="EYC32455.1"/>
    <property type="molecule type" value="Genomic_DNA"/>
</dbReference>
<reference evidence="3" key="1">
    <citation type="journal article" date="2015" name="Nat. Genet.">
        <title>The genome and transcriptome of the zoonotic hookworm Ancylostoma ceylanicum identify infection-specific gene families.</title>
        <authorList>
            <person name="Schwarz E.M."/>
            <person name="Hu Y."/>
            <person name="Antoshechkin I."/>
            <person name="Miller M.M."/>
            <person name="Sternberg P.W."/>
            <person name="Aroian R.V."/>
        </authorList>
    </citation>
    <scope>NUCLEOTIDE SEQUENCE</scope>
    <source>
        <strain evidence="3">HY135</strain>
    </source>
</reference>
<evidence type="ECO:0000313" key="3">
    <source>
        <dbReference type="Proteomes" id="UP000024635"/>
    </source>
</evidence>
<accession>A0A016VYH4</accession>
<feature type="transmembrane region" description="Helical" evidence="1">
    <location>
        <begin position="27"/>
        <end position="49"/>
    </location>
</feature>
<keyword evidence="1" id="KW-1133">Transmembrane helix</keyword>
<evidence type="ECO:0000313" key="2">
    <source>
        <dbReference type="EMBL" id="EYC32455.1"/>
    </source>
</evidence>
<sequence length="89" mass="10372">MLQLIPSLQHCSFAVQALPSQIRAKLMIFHLILTYVGIPHHFTELAICLGMQKRKGKEKELRKRCYPRSENTRSLQFCANLRKWCLMSA</sequence>
<evidence type="ECO:0000256" key="1">
    <source>
        <dbReference type="SAM" id="Phobius"/>
    </source>
</evidence>
<organism evidence="2 3">
    <name type="scientific">Ancylostoma ceylanicum</name>
    <dbReference type="NCBI Taxonomy" id="53326"/>
    <lineage>
        <taxon>Eukaryota</taxon>
        <taxon>Metazoa</taxon>
        <taxon>Ecdysozoa</taxon>
        <taxon>Nematoda</taxon>
        <taxon>Chromadorea</taxon>
        <taxon>Rhabditida</taxon>
        <taxon>Rhabditina</taxon>
        <taxon>Rhabditomorpha</taxon>
        <taxon>Strongyloidea</taxon>
        <taxon>Ancylostomatidae</taxon>
        <taxon>Ancylostomatinae</taxon>
        <taxon>Ancylostoma</taxon>
    </lineage>
</organism>
<dbReference type="Proteomes" id="UP000024635">
    <property type="component" value="Unassembled WGS sequence"/>
</dbReference>
<comment type="caution">
    <text evidence="2">The sequence shown here is derived from an EMBL/GenBank/DDBJ whole genome shotgun (WGS) entry which is preliminary data.</text>
</comment>
<proteinExistence type="predicted"/>
<keyword evidence="1" id="KW-0812">Transmembrane</keyword>
<keyword evidence="1" id="KW-0472">Membrane</keyword>
<name>A0A016VYH4_9BILA</name>
<keyword evidence="3" id="KW-1185">Reference proteome</keyword>
<dbReference type="AlphaFoldDB" id="A0A016VYH4"/>